<dbReference type="InterPro" id="IPR018060">
    <property type="entry name" value="HTH_AraC"/>
</dbReference>
<dbReference type="Proteomes" id="UP001259347">
    <property type="component" value="Unassembled WGS sequence"/>
</dbReference>
<name>A0ABU1SAE5_9MICO</name>
<gene>
    <name evidence="5" type="ORF">J2Y69_000389</name>
</gene>
<keyword evidence="2" id="KW-0238">DNA-binding</keyword>
<accession>A0ABU1SAE5</accession>
<dbReference type="PROSITE" id="PS01124">
    <property type="entry name" value="HTH_ARAC_FAMILY_2"/>
    <property type="match status" value="1"/>
</dbReference>
<evidence type="ECO:0000256" key="2">
    <source>
        <dbReference type="ARBA" id="ARBA00023125"/>
    </source>
</evidence>
<organism evidence="5 6">
    <name type="scientific">Microbacterium resistens</name>
    <dbReference type="NCBI Taxonomy" id="156977"/>
    <lineage>
        <taxon>Bacteria</taxon>
        <taxon>Bacillati</taxon>
        <taxon>Actinomycetota</taxon>
        <taxon>Actinomycetes</taxon>
        <taxon>Micrococcales</taxon>
        <taxon>Microbacteriaceae</taxon>
        <taxon>Microbacterium</taxon>
    </lineage>
</organism>
<dbReference type="SMART" id="SM00342">
    <property type="entry name" value="HTH_ARAC"/>
    <property type="match status" value="1"/>
</dbReference>
<sequence>MGDGSAESVADEFVDADDVHAIGWNVLSTPFPRAVLDSRRGEEWRVTRLWSTGAVFTAPPLPPGRLRAFIGVEGEATVSTSSTSVVVRPRELVLFPGDTGITTTHSVPWARLIWDVDHPLLRQSSFEGSFGVPLALDDVLWNLVASVTNVLSPSGEDSRESSDRFLATVVGSTLAAALADAMERVRADHPAQRLDLYRQALRVIDEQHRDASLTVTTLAQRLSISVPHLHRVLAQEGTRPRDEIEQRRVSTALMLQRQADASWTPEDIASRSGFTTVERMKSALRRRHP</sequence>
<comment type="caution">
    <text evidence="5">The sequence shown here is derived from an EMBL/GenBank/DDBJ whole genome shotgun (WGS) entry which is preliminary data.</text>
</comment>
<keyword evidence="3" id="KW-0804">Transcription</keyword>
<reference evidence="5 6" key="1">
    <citation type="submission" date="2023-07" db="EMBL/GenBank/DDBJ databases">
        <title>Sorghum-associated microbial communities from plants grown in Nebraska, USA.</title>
        <authorList>
            <person name="Schachtman D."/>
        </authorList>
    </citation>
    <scope>NUCLEOTIDE SEQUENCE [LARGE SCALE GENOMIC DNA]</scope>
    <source>
        <strain evidence="5 6">2980</strain>
    </source>
</reference>
<keyword evidence="1" id="KW-0805">Transcription regulation</keyword>
<dbReference type="InterPro" id="IPR050204">
    <property type="entry name" value="AraC_XylS_family_regulators"/>
</dbReference>
<dbReference type="Gene3D" id="1.10.10.60">
    <property type="entry name" value="Homeodomain-like"/>
    <property type="match status" value="1"/>
</dbReference>
<evidence type="ECO:0000313" key="5">
    <source>
        <dbReference type="EMBL" id="MDR6865807.1"/>
    </source>
</evidence>
<protein>
    <submittedName>
        <fullName evidence="5">AraC-like DNA-binding protein</fullName>
    </submittedName>
</protein>
<proteinExistence type="predicted"/>
<evidence type="ECO:0000256" key="3">
    <source>
        <dbReference type="ARBA" id="ARBA00023163"/>
    </source>
</evidence>
<evidence type="ECO:0000259" key="4">
    <source>
        <dbReference type="PROSITE" id="PS01124"/>
    </source>
</evidence>
<dbReference type="EMBL" id="JAVDUM010000001">
    <property type="protein sequence ID" value="MDR6865807.1"/>
    <property type="molecule type" value="Genomic_DNA"/>
</dbReference>
<dbReference type="PANTHER" id="PTHR46796">
    <property type="entry name" value="HTH-TYPE TRANSCRIPTIONAL ACTIVATOR RHAS-RELATED"/>
    <property type="match status" value="1"/>
</dbReference>
<dbReference type="RefSeq" id="WP_310016947.1">
    <property type="nucleotide sequence ID" value="NZ_JAVDUM010000001.1"/>
</dbReference>
<feature type="domain" description="HTH araC/xylS-type" evidence="4">
    <location>
        <begin position="198"/>
        <end position="289"/>
    </location>
</feature>
<evidence type="ECO:0000256" key="1">
    <source>
        <dbReference type="ARBA" id="ARBA00023015"/>
    </source>
</evidence>
<evidence type="ECO:0000313" key="6">
    <source>
        <dbReference type="Proteomes" id="UP001259347"/>
    </source>
</evidence>
<keyword evidence="6" id="KW-1185">Reference proteome</keyword>
<dbReference type="PANTHER" id="PTHR46796:SF6">
    <property type="entry name" value="ARAC SUBFAMILY"/>
    <property type="match status" value="1"/>
</dbReference>